<organism evidence="1 2">
    <name type="scientific">Haliea salexigens</name>
    <dbReference type="NCBI Taxonomy" id="287487"/>
    <lineage>
        <taxon>Bacteria</taxon>
        <taxon>Pseudomonadati</taxon>
        <taxon>Pseudomonadota</taxon>
        <taxon>Gammaproteobacteria</taxon>
        <taxon>Cellvibrionales</taxon>
        <taxon>Halieaceae</taxon>
        <taxon>Haliea</taxon>
    </lineage>
</organism>
<dbReference type="STRING" id="1121937.GCA_000423125_01919"/>
<comment type="caution">
    <text evidence="1">The sequence shown here is derived from an EMBL/GenBank/DDBJ whole genome shotgun (WGS) entry which is preliminary data.</text>
</comment>
<protein>
    <recommendedName>
        <fullName evidence="3">SMP-30/Gluconolactonase/LRE-like region domain-containing protein</fullName>
    </recommendedName>
</protein>
<dbReference type="Gene3D" id="2.120.10.30">
    <property type="entry name" value="TolB, C-terminal domain"/>
    <property type="match status" value="1"/>
</dbReference>
<evidence type="ECO:0000313" key="1">
    <source>
        <dbReference type="EMBL" id="HAN28012.1"/>
    </source>
</evidence>
<dbReference type="Proteomes" id="UP000259273">
    <property type="component" value="Unassembled WGS sequence"/>
</dbReference>
<dbReference type="EMBL" id="DMND01000134">
    <property type="protein sequence ID" value="HAN28012.1"/>
    <property type="molecule type" value="Genomic_DNA"/>
</dbReference>
<evidence type="ECO:0000313" key="2">
    <source>
        <dbReference type="Proteomes" id="UP000259273"/>
    </source>
</evidence>
<accession>A0A3C1KMQ9</accession>
<dbReference type="SUPFAM" id="SSF63829">
    <property type="entry name" value="Calcium-dependent phosphotriesterase"/>
    <property type="match status" value="1"/>
</dbReference>
<name>A0A3C1KMQ9_9GAMM</name>
<feature type="non-terminal residue" evidence="1">
    <location>
        <position position="1"/>
    </location>
</feature>
<evidence type="ECO:0008006" key="3">
    <source>
        <dbReference type="Google" id="ProtNLM"/>
    </source>
</evidence>
<sequence>RDESVHPLLAVQEADAPRELWGDPACVQPTSRLEAHGLDIRRRADGRWQVLVVNHAERESVEFYELQAPTSDRPQARWRGCAEAPAAANFNDVAGLADGSLLVTHMADRRWQLVNALLAALGRNTGFVYHWSRDDGFTPLPATRAAHPNGILLAPDEQSFFLNVYLGNALQHHALPGGDLLGAVAVPKPDNASWTKDGQLLVASHEGSLWQIFRSLSQGHERPSELPFSILSIDPVTLSQSTLLQRSGPPLGAGTVALQRGDDLYVGSYVGDRIIRLPLPEPQRP</sequence>
<reference evidence="1 2" key="1">
    <citation type="journal article" date="2018" name="Nat. Biotechnol.">
        <title>A standardized bacterial taxonomy based on genome phylogeny substantially revises the tree of life.</title>
        <authorList>
            <person name="Parks D.H."/>
            <person name="Chuvochina M."/>
            <person name="Waite D.W."/>
            <person name="Rinke C."/>
            <person name="Skarshewski A."/>
            <person name="Chaumeil P.A."/>
            <person name="Hugenholtz P."/>
        </authorList>
    </citation>
    <scope>NUCLEOTIDE SEQUENCE [LARGE SCALE GENOMIC DNA]</scope>
    <source>
        <strain evidence="1">UBA9158</strain>
    </source>
</reference>
<dbReference type="AlphaFoldDB" id="A0A3C1KMQ9"/>
<proteinExistence type="predicted"/>
<gene>
    <name evidence="1" type="ORF">DCP75_09910</name>
</gene>
<dbReference type="InterPro" id="IPR011042">
    <property type="entry name" value="6-blade_b-propeller_TolB-like"/>
</dbReference>